<dbReference type="InterPro" id="IPR015943">
    <property type="entry name" value="WD40/YVTN_repeat-like_dom_sf"/>
</dbReference>
<protein>
    <recommendedName>
        <fullName evidence="5">Elongator complex protein 2</fullName>
    </recommendedName>
</protein>
<evidence type="ECO:0000256" key="6">
    <source>
        <dbReference type="ARBA" id="ARBA00022490"/>
    </source>
</evidence>
<name>A0A9W7YDL9_9FUNG</name>
<dbReference type="SUPFAM" id="SSF50978">
    <property type="entry name" value="WD40 repeat-like"/>
    <property type="match status" value="2"/>
</dbReference>
<keyword evidence="7 11" id="KW-0853">WD repeat</keyword>
<feature type="repeat" description="WD" evidence="11">
    <location>
        <begin position="489"/>
        <end position="520"/>
    </location>
</feature>
<evidence type="ECO:0000256" key="2">
    <source>
        <dbReference type="ARBA" id="ARBA00004496"/>
    </source>
</evidence>
<evidence type="ECO:0000256" key="9">
    <source>
        <dbReference type="ARBA" id="ARBA00022737"/>
    </source>
</evidence>
<dbReference type="AlphaFoldDB" id="A0A9W7YDL9"/>
<feature type="repeat" description="WD" evidence="11">
    <location>
        <begin position="272"/>
        <end position="301"/>
    </location>
</feature>
<reference evidence="13" key="1">
    <citation type="submission" date="2022-07" db="EMBL/GenBank/DDBJ databases">
        <title>Phylogenomic reconstructions and comparative analyses of Kickxellomycotina fungi.</title>
        <authorList>
            <person name="Reynolds N.K."/>
            <person name="Stajich J.E."/>
            <person name="Barry K."/>
            <person name="Grigoriev I.V."/>
            <person name="Crous P."/>
            <person name="Smith M.E."/>
        </authorList>
    </citation>
    <scope>NUCLEOTIDE SEQUENCE</scope>
    <source>
        <strain evidence="13">BCRC 34381</strain>
    </source>
</reference>
<evidence type="ECO:0000256" key="4">
    <source>
        <dbReference type="ARBA" id="ARBA00005881"/>
    </source>
</evidence>
<dbReference type="PROSITE" id="PS50294">
    <property type="entry name" value="WD_REPEATS_REGION"/>
    <property type="match status" value="1"/>
</dbReference>
<evidence type="ECO:0000256" key="8">
    <source>
        <dbReference type="ARBA" id="ARBA00022694"/>
    </source>
</evidence>
<sequence length="966" mass="100535">MAAARPELVAAACSRTAHALDWLGAAPIAFGAGTLVALYDPADPADRGIFATLRGHTDRVNCVRFARGASCDAPAVLVSGSADCTARVWTSAATPGTAASWRCSAVLVSHTGSITALAAAWLPAQHALLITTAATDGTVRVFEHVVDPPGHIADPSRHIADPSAQDTCLNLAQDVHLEPVQVINIGARTALGMALAALPAADADTAGRDTTVILGTGDTDGRVHLYARDAAAGSPFAGVLELAGHEDWVTSLSFLTLTAADCAPGNATIGHWQPGDTILASGSQDKYVRLWRIQQAGSSADAEAAGDPAPADDAREPAAWGSDKRAAQAMLDAFASGLGTGASVADITSSVVGSSSLAGAEAPQLSTRAHAFTAGAAAGARRAYTVALDSVLVGHDGWVHSVAWGRAGPTPALLTASADSSAMLWLPDTDAGVWSSVSRFGEQGGAVQGFLGAAMSADGTAICAHGYQGSLHMWRRAPAGDAWTPRPSPSGHFAAVQDVCWDPRGSYLLSVSADQTARLFAPWGRAEGRSRGWHELARPQIHGYNMRCAAFVTPLQYVSGADEKVVRVFEATQMFVAAWRALEPGLDLGEGGRLAVGASLPVLGLSNKAVGQDQVQALEAQAATNAQDGAEWDDNYEVRRTHTDVVAGVALRAQQDGAASGQPPLEERLLRHTLWPEADKLYGHPYEIFALAAAHAGDLIATACRAASARHASIRLYSTRTWQPPAVRAAGTATALPAVPLSAHALTITRLRFSPPGADAGTPPDRYLLGVSRDRSWALFERVAPAPGDGDGEPVYEQPTGPYVLRRQQPKAHARIIWDAAWAPGARFFATASRDKAVKLWPVPDAAGSAAAPVTLAFPEAVTAVDFLPAQLLPSGGADVGHPQYALAAALESGRIFVLVSQGAPPAGSPVPAAWRPAEIPRAQTHAATVHRLAWRPRPGPIATERSWQLASASEDQTVRVTTIDL</sequence>
<dbReference type="InterPro" id="IPR037289">
    <property type="entry name" value="Elp2"/>
</dbReference>
<evidence type="ECO:0000256" key="7">
    <source>
        <dbReference type="ARBA" id="ARBA00022574"/>
    </source>
</evidence>
<dbReference type="PANTHER" id="PTHR44111">
    <property type="entry name" value="ELONGATOR COMPLEX PROTEIN 2"/>
    <property type="match status" value="1"/>
</dbReference>
<dbReference type="GO" id="GO:0005737">
    <property type="term" value="C:cytoplasm"/>
    <property type="evidence" value="ECO:0007669"/>
    <property type="project" value="UniProtKB-SubCell"/>
</dbReference>
<feature type="repeat" description="WD" evidence="11">
    <location>
        <begin position="810"/>
        <end position="841"/>
    </location>
</feature>
<evidence type="ECO:0000256" key="10">
    <source>
        <dbReference type="ARBA" id="ARBA00023242"/>
    </source>
</evidence>
<evidence type="ECO:0000313" key="13">
    <source>
        <dbReference type="EMBL" id="KAJ1730221.1"/>
    </source>
</evidence>
<feature type="repeat" description="WD" evidence="11">
    <location>
        <begin position="53"/>
        <end position="89"/>
    </location>
</feature>
<keyword evidence="9" id="KW-0677">Repeat</keyword>
<gene>
    <name evidence="13" type="primary">ELP2</name>
    <name evidence="13" type="ORF">LPJ61_003131</name>
</gene>
<evidence type="ECO:0000256" key="12">
    <source>
        <dbReference type="SAM" id="MobiDB-lite"/>
    </source>
</evidence>
<keyword evidence="6" id="KW-0963">Cytoplasm</keyword>
<comment type="similarity">
    <text evidence="4">Belongs to the WD repeat ELP2 family.</text>
</comment>
<dbReference type="FunFam" id="2.130.10.10:FF:000400">
    <property type="entry name" value="Elongator acetyltransferase complex subunit 2"/>
    <property type="match status" value="1"/>
</dbReference>
<keyword evidence="8" id="KW-0819">tRNA processing</keyword>
<feature type="compositionally biased region" description="Basic and acidic residues" evidence="12">
    <location>
        <begin position="312"/>
        <end position="322"/>
    </location>
</feature>
<evidence type="ECO:0000256" key="3">
    <source>
        <dbReference type="ARBA" id="ARBA00005043"/>
    </source>
</evidence>
<dbReference type="InterPro" id="IPR001680">
    <property type="entry name" value="WD40_rpt"/>
</dbReference>
<evidence type="ECO:0000256" key="1">
    <source>
        <dbReference type="ARBA" id="ARBA00004123"/>
    </source>
</evidence>
<feature type="repeat" description="WD" evidence="11">
    <location>
        <begin position="392"/>
        <end position="425"/>
    </location>
</feature>
<feature type="compositionally biased region" description="Low complexity" evidence="12">
    <location>
        <begin position="299"/>
        <end position="311"/>
    </location>
</feature>
<dbReference type="GO" id="GO:0002098">
    <property type="term" value="P:tRNA wobble uridine modification"/>
    <property type="evidence" value="ECO:0007669"/>
    <property type="project" value="InterPro"/>
</dbReference>
<dbReference type="Pfam" id="PF00400">
    <property type="entry name" value="WD40"/>
    <property type="match status" value="6"/>
</dbReference>
<dbReference type="GO" id="GO:0005634">
    <property type="term" value="C:nucleus"/>
    <property type="evidence" value="ECO:0007669"/>
    <property type="project" value="UniProtKB-SubCell"/>
</dbReference>
<dbReference type="PANTHER" id="PTHR44111:SF1">
    <property type="entry name" value="ELONGATOR COMPLEX PROTEIN 2"/>
    <property type="match status" value="1"/>
</dbReference>
<dbReference type="Proteomes" id="UP001143981">
    <property type="component" value="Unassembled WGS sequence"/>
</dbReference>
<dbReference type="SMART" id="SM00320">
    <property type="entry name" value="WD40"/>
    <property type="match status" value="9"/>
</dbReference>
<dbReference type="PROSITE" id="PS50082">
    <property type="entry name" value="WD_REPEATS_2"/>
    <property type="match status" value="5"/>
</dbReference>
<organism evidence="13 14">
    <name type="scientific">Coemansia biformis</name>
    <dbReference type="NCBI Taxonomy" id="1286918"/>
    <lineage>
        <taxon>Eukaryota</taxon>
        <taxon>Fungi</taxon>
        <taxon>Fungi incertae sedis</taxon>
        <taxon>Zoopagomycota</taxon>
        <taxon>Kickxellomycotina</taxon>
        <taxon>Kickxellomycetes</taxon>
        <taxon>Kickxellales</taxon>
        <taxon>Kickxellaceae</taxon>
        <taxon>Coemansia</taxon>
    </lineage>
</organism>
<dbReference type="OrthoDB" id="27911at2759"/>
<accession>A0A9W7YDL9</accession>
<comment type="subcellular location">
    <subcellularLocation>
        <location evidence="2">Cytoplasm</location>
    </subcellularLocation>
    <subcellularLocation>
        <location evidence="1">Nucleus</location>
    </subcellularLocation>
</comment>
<keyword evidence="10" id="KW-0539">Nucleus</keyword>
<evidence type="ECO:0000256" key="5">
    <source>
        <dbReference type="ARBA" id="ARBA00020267"/>
    </source>
</evidence>
<evidence type="ECO:0000256" key="11">
    <source>
        <dbReference type="PROSITE-ProRule" id="PRU00221"/>
    </source>
</evidence>
<dbReference type="Gene3D" id="2.130.10.10">
    <property type="entry name" value="YVTN repeat-like/Quinoprotein amine dehydrogenase"/>
    <property type="match status" value="4"/>
</dbReference>
<dbReference type="GO" id="GO:0033588">
    <property type="term" value="C:elongator holoenzyme complex"/>
    <property type="evidence" value="ECO:0007669"/>
    <property type="project" value="InterPro"/>
</dbReference>
<keyword evidence="14" id="KW-1185">Reference proteome</keyword>
<proteinExistence type="inferred from homology"/>
<feature type="region of interest" description="Disordered" evidence="12">
    <location>
        <begin position="299"/>
        <end position="322"/>
    </location>
</feature>
<comment type="pathway">
    <text evidence="3">tRNA modification; 5-methoxycarbonylmethyl-2-thiouridine-tRNA biosynthesis.</text>
</comment>
<evidence type="ECO:0000313" key="14">
    <source>
        <dbReference type="Proteomes" id="UP001143981"/>
    </source>
</evidence>
<dbReference type="EMBL" id="JANBOI010000486">
    <property type="protein sequence ID" value="KAJ1730221.1"/>
    <property type="molecule type" value="Genomic_DNA"/>
</dbReference>
<comment type="caution">
    <text evidence="13">The sequence shown here is derived from an EMBL/GenBank/DDBJ whole genome shotgun (WGS) entry which is preliminary data.</text>
</comment>
<dbReference type="InterPro" id="IPR036322">
    <property type="entry name" value="WD40_repeat_dom_sf"/>
</dbReference>